<name>A0ABW4ZE21_9BACT</name>
<keyword evidence="2" id="KW-0472">Membrane</keyword>
<dbReference type="Gene3D" id="2.30.42.10">
    <property type="match status" value="1"/>
</dbReference>
<keyword evidence="2" id="KW-0812">Transmembrane</keyword>
<evidence type="ECO:0000256" key="2">
    <source>
        <dbReference type="SAM" id="Phobius"/>
    </source>
</evidence>
<dbReference type="RefSeq" id="WP_377178602.1">
    <property type="nucleotide sequence ID" value="NZ_JBHUJB010000072.1"/>
</dbReference>
<dbReference type="Proteomes" id="UP001597389">
    <property type="component" value="Unassembled WGS sequence"/>
</dbReference>
<accession>A0ABW4ZE21</accession>
<keyword evidence="2" id="KW-1133">Transmembrane helix</keyword>
<evidence type="ECO:0000313" key="4">
    <source>
        <dbReference type="Proteomes" id="UP001597389"/>
    </source>
</evidence>
<dbReference type="Gene3D" id="1.50.10.20">
    <property type="match status" value="1"/>
</dbReference>
<dbReference type="Pfam" id="PF19805">
    <property type="entry name" value="DUF6288"/>
    <property type="match status" value="1"/>
</dbReference>
<evidence type="ECO:0000256" key="1">
    <source>
        <dbReference type="SAM" id="MobiDB-lite"/>
    </source>
</evidence>
<dbReference type="InterPro" id="IPR046255">
    <property type="entry name" value="DUF6288"/>
</dbReference>
<gene>
    <name evidence="3" type="ORF">ACFSW8_14520</name>
</gene>
<dbReference type="EMBL" id="JBHUJB010000072">
    <property type="protein sequence ID" value="MFD2160116.1"/>
    <property type="molecule type" value="Genomic_DNA"/>
</dbReference>
<evidence type="ECO:0000313" key="3">
    <source>
        <dbReference type="EMBL" id="MFD2160116.1"/>
    </source>
</evidence>
<reference evidence="4" key="1">
    <citation type="journal article" date="2019" name="Int. J. Syst. Evol. Microbiol.">
        <title>The Global Catalogue of Microorganisms (GCM) 10K type strain sequencing project: providing services to taxonomists for standard genome sequencing and annotation.</title>
        <authorList>
            <consortium name="The Broad Institute Genomics Platform"/>
            <consortium name="The Broad Institute Genome Sequencing Center for Infectious Disease"/>
            <person name="Wu L."/>
            <person name="Ma J."/>
        </authorList>
    </citation>
    <scope>NUCLEOTIDE SEQUENCE [LARGE SCALE GENOMIC DNA]</scope>
    <source>
        <strain evidence="4">CCUG 57942</strain>
    </source>
</reference>
<dbReference type="SUPFAM" id="SSF48239">
    <property type="entry name" value="Terpenoid cyclases/Protein prenyltransferases"/>
    <property type="match status" value="1"/>
</dbReference>
<sequence>MKLRVRSERPVRGVANTKAVGMLVACVALGYGIQMYFPKDHQPHQPVGVPSSALADSEGEQERMEKEAYEAELERLRSLMPTSGFDRLGMQRKHPLGGMTTTREEKAGYPFNLGPTGILARRDPKEQEYTVTEVLGGSPAEGKVQVGDVISGVFGQRFSEIEGPEVAKARFPNPQMGMAIERAESVEDGQLNLMVERNGGEIEISLQLERLGAFGDGFPMRSAKADFLAEMHAQILAAQQNSDGSWGSGFSDDKKQVGKLLPTCMGGLALLSTGEEKYREAIDRCYEWVLGQYPKSFQSWFFCYRAAFLAEYAFRYGDERAKDEIKRMVDELAGGAFYYNGVYGYGHSLIRGNYRYGGINACTAHVALTFGIAKAMGVEVPEGMDMAMARSIERLAPDGALDYGWTARSKGKITSVKHNEDQGRTGVAYMAYRLLGGKEDHLNKMLDYLLLNKEYTDCGHSSGGSMSWVWASIGIGFESEEAYRELMQSRIWYWNFNRRHDAGFYLQPSAHLQFRPSDIVLGAHYTNAGNVILLNRHKGNMLLTGKEAYKTPSKELYTESLVASSDYFERQDRVVEVAEAVSLIGERSPSSVIALMEALKRVAIESPDYQKEVVAVYEAHLDKAVRDVANMSLTSETRNKVLAALLGVNYNCQMSIRGKNARVTHRVTGPNLGEIELVATVEGAKGKLEKKLSAGETRESQRFGQTVKVKEGDTDVQLAGKTVILWKDIQVEYDYMLEHSEGVRGKWSRNPSDTVYGPFVARVEKAMENGAFQARMAGDVLFECSLMGNTELINAEGDVTTYAEWKKKRKKNLEAGTLVRFGYFNRGGNPFLPMTDRIEILE</sequence>
<feature type="transmembrane region" description="Helical" evidence="2">
    <location>
        <begin position="20"/>
        <end position="37"/>
    </location>
</feature>
<protein>
    <submittedName>
        <fullName evidence="3">DUF6288 domain-containing protein</fullName>
    </submittedName>
</protein>
<dbReference type="SUPFAM" id="SSF50156">
    <property type="entry name" value="PDZ domain-like"/>
    <property type="match status" value="1"/>
</dbReference>
<keyword evidence="4" id="KW-1185">Reference proteome</keyword>
<proteinExistence type="predicted"/>
<comment type="caution">
    <text evidence="3">The sequence shown here is derived from an EMBL/GenBank/DDBJ whole genome shotgun (WGS) entry which is preliminary data.</text>
</comment>
<dbReference type="InterPro" id="IPR036034">
    <property type="entry name" value="PDZ_sf"/>
</dbReference>
<dbReference type="InterPro" id="IPR008930">
    <property type="entry name" value="Terpenoid_cyclase/PrenylTrfase"/>
</dbReference>
<feature type="region of interest" description="Disordered" evidence="1">
    <location>
        <begin position="85"/>
        <end position="119"/>
    </location>
</feature>
<organism evidence="3 4">
    <name type="scientific">Rubritalea tangerina</name>
    <dbReference type="NCBI Taxonomy" id="430798"/>
    <lineage>
        <taxon>Bacteria</taxon>
        <taxon>Pseudomonadati</taxon>
        <taxon>Verrucomicrobiota</taxon>
        <taxon>Verrucomicrobiia</taxon>
        <taxon>Verrucomicrobiales</taxon>
        <taxon>Rubritaleaceae</taxon>
        <taxon>Rubritalea</taxon>
    </lineage>
</organism>